<sequence>MERALKVGIVGAGIGGVALARALQQRGIEAHLFERASGFGEIGAGVQITPNAAKVIEALGAGEGLRQVGFLPQAMVGRNWSDARELFRTPLREVCPRAFGADFWHVHRADVHAILSEGLPLDRVRFNVVCTGVTHGKNTAVAHFNDGTRFEADLIVGADGIHSVVRDETWGRSDAQFTGHMCWRALVPVEHHPLPFVSPDASFWMGPKAHLVTYYVKGGAAVNIVAVNESADWVAESWTEPSTREELVDAYAGWHENVIRLLERTDKQQIFKWGLFDRDPMERWSKGRVTLLGDAAHPMLPFLSQGAAMAIEDGYVLAAALAHHGGDVEAALDAYEAERRPRTARVQLEARERGKTYHLASPEEQKKRDLEFQRAQARNPNAVGIKAEWVYEYDATRCVERFGSATVGAPV</sequence>
<comment type="cofactor">
    <cofactor evidence="1">
        <name>FAD</name>
        <dbReference type="ChEBI" id="CHEBI:57692"/>
    </cofactor>
</comment>
<reference evidence="7" key="1">
    <citation type="submission" date="2021-01" db="EMBL/GenBank/DDBJ databases">
        <title>Ramlibacter sp. strain AW1 16S ribosomal RNA gene Genome sequencing and assembly.</title>
        <authorList>
            <person name="Kang M."/>
        </authorList>
    </citation>
    <scope>NUCLEOTIDE SEQUENCE</scope>
    <source>
        <strain evidence="7">AW1</strain>
    </source>
</reference>
<dbReference type="GO" id="GO:0071949">
    <property type="term" value="F:FAD binding"/>
    <property type="evidence" value="ECO:0007669"/>
    <property type="project" value="InterPro"/>
</dbReference>
<comment type="caution">
    <text evidence="7">The sequence shown here is derived from an EMBL/GenBank/DDBJ whole genome shotgun (WGS) entry which is preliminary data.</text>
</comment>
<dbReference type="Gene3D" id="3.50.50.60">
    <property type="entry name" value="FAD/NAD(P)-binding domain"/>
    <property type="match status" value="1"/>
</dbReference>
<gene>
    <name evidence="7" type="ORF">JI739_06640</name>
</gene>
<evidence type="ECO:0000313" key="8">
    <source>
        <dbReference type="Proteomes" id="UP000613011"/>
    </source>
</evidence>
<dbReference type="SUPFAM" id="SSF51905">
    <property type="entry name" value="FAD/NAD(P)-binding domain"/>
    <property type="match status" value="1"/>
</dbReference>
<keyword evidence="5 7" id="KW-0503">Monooxygenase</keyword>
<evidence type="ECO:0000256" key="2">
    <source>
        <dbReference type="ARBA" id="ARBA00022630"/>
    </source>
</evidence>
<dbReference type="SUPFAM" id="SSF54373">
    <property type="entry name" value="FAD-linked reductases, C-terminal domain"/>
    <property type="match status" value="1"/>
</dbReference>
<dbReference type="PANTHER" id="PTHR13789">
    <property type="entry name" value="MONOOXYGENASE"/>
    <property type="match status" value="1"/>
</dbReference>
<dbReference type="InterPro" id="IPR002938">
    <property type="entry name" value="FAD-bd"/>
</dbReference>
<evidence type="ECO:0000256" key="4">
    <source>
        <dbReference type="ARBA" id="ARBA00023002"/>
    </source>
</evidence>
<dbReference type="PRINTS" id="PR00420">
    <property type="entry name" value="RNGMNOXGNASE"/>
</dbReference>
<evidence type="ECO:0000256" key="3">
    <source>
        <dbReference type="ARBA" id="ARBA00022827"/>
    </source>
</evidence>
<organism evidence="7 8">
    <name type="scientific">Ramlibacter aurantiacus</name>
    <dbReference type="NCBI Taxonomy" id="2801330"/>
    <lineage>
        <taxon>Bacteria</taxon>
        <taxon>Pseudomonadati</taxon>
        <taxon>Pseudomonadota</taxon>
        <taxon>Betaproteobacteria</taxon>
        <taxon>Burkholderiales</taxon>
        <taxon>Comamonadaceae</taxon>
        <taxon>Ramlibacter</taxon>
    </lineage>
</organism>
<dbReference type="PANTHER" id="PTHR13789:SF318">
    <property type="entry name" value="GERANYLGERANYL DIPHOSPHATE REDUCTASE"/>
    <property type="match status" value="1"/>
</dbReference>
<keyword evidence="2" id="KW-0285">Flavoprotein</keyword>
<protein>
    <submittedName>
        <fullName evidence="7">FAD-dependent monooxygenase</fullName>
    </submittedName>
</protein>
<dbReference type="Proteomes" id="UP000613011">
    <property type="component" value="Unassembled WGS sequence"/>
</dbReference>
<proteinExistence type="predicted"/>
<evidence type="ECO:0000313" key="7">
    <source>
        <dbReference type="EMBL" id="MBL0420021.1"/>
    </source>
</evidence>
<dbReference type="GO" id="GO:0004497">
    <property type="term" value="F:monooxygenase activity"/>
    <property type="evidence" value="ECO:0007669"/>
    <property type="project" value="UniProtKB-KW"/>
</dbReference>
<keyword evidence="8" id="KW-1185">Reference proteome</keyword>
<evidence type="ECO:0000259" key="6">
    <source>
        <dbReference type="Pfam" id="PF01494"/>
    </source>
</evidence>
<evidence type="ECO:0000256" key="1">
    <source>
        <dbReference type="ARBA" id="ARBA00001974"/>
    </source>
</evidence>
<accession>A0A937D6M7</accession>
<dbReference type="Pfam" id="PF01494">
    <property type="entry name" value="FAD_binding_3"/>
    <property type="match status" value="1"/>
</dbReference>
<keyword evidence="4" id="KW-0560">Oxidoreductase</keyword>
<name>A0A937D6M7_9BURK</name>
<dbReference type="RefSeq" id="WP_201683015.1">
    <property type="nucleotide sequence ID" value="NZ_JAEQNA010000001.1"/>
</dbReference>
<dbReference type="InterPro" id="IPR050493">
    <property type="entry name" value="FAD-dep_Monooxygenase_BioMet"/>
</dbReference>
<keyword evidence="3" id="KW-0274">FAD</keyword>
<dbReference type="EMBL" id="JAEQNA010000001">
    <property type="protein sequence ID" value="MBL0420021.1"/>
    <property type="molecule type" value="Genomic_DNA"/>
</dbReference>
<feature type="domain" description="FAD-binding" evidence="6">
    <location>
        <begin position="6"/>
        <end position="346"/>
    </location>
</feature>
<dbReference type="InterPro" id="IPR036188">
    <property type="entry name" value="FAD/NAD-bd_sf"/>
</dbReference>
<dbReference type="AlphaFoldDB" id="A0A937D6M7"/>
<evidence type="ECO:0000256" key="5">
    <source>
        <dbReference type="ARBA" id="ARBA00023033"/>
    </source>
</evidence>